<proteinExistence type="predicted"/>
<name>A0A1Y1ZTU5_9FUNG</name>
<gene>
    <name evidence="1" type="ORF">LY90DRAFT_518159</name>
</gene>
<dbReference type="EMBL" id="MCOG01000358">
    <property type="protein sequence ID" value="ORY13661.1"/>
    <property type="molecule type" value="Genomic_DNA"/>
</dbReference>
<sequence length="211" mass="24408">MAVNQTQQHEIKCLGKLAWETQRECLSVDKTYYHPTSPIPTRSAMEDVVMTDAYPMEYERDIPMFNVETEDVESFIDRLKIDNNNHNGSKDDGTRQSERQNYYKNFYTSSNNPILKTVLLMLNGSEYKEFVPEAKISNFRTQEELKNLNVLYNTGLQINMIHPQLAKEMGFKIEDRPLMLITSAGKELIPQGSEEFKIKVKLVEESTGKVK</sequence>
<organism evidence="1 2">
    <name type="scientific">Neocallimastix californiae</name>
    <dbReference type="NCBI Taxonomy" id="1754190"/>
    <lineage>
        <taxon>Eukaryota</taxon>
        <taxon>Fungi</taxon>
        <taxon>Fungi incertae sedis</taxon>
        <taxon>Chytridiomycota</taxon>
        <taxon>Chytridiomycota incertae sedis</taxon>
        <taxon>Neocallimastigomycetes</taxon>
        <taxon>Neocallimastigales</taxon>
        <taxon>Neocallimastigaceae</taxon>
        <taxon>Neocallimastix</taxon>
    </lineage>
</organism>
<comment type="caution">
    <text evidence="1">The sequence shown here is derived from an EMBL/GenBank/DDBJ whole genome shotgun (WGS) entry which is preliminary data.</text>
</comment>
<reference evidence="1 2" key="1">
    <citation type="submission" date="2016-08" db="EMBL/GenBank/DDBJ databases">
        <title>A Parts List for Fungal Cellulosomes Revealed by Comparative Genomics.</title>
        <authorList>
            <consortium name="DOE Joint Genome Institute"/>
            <person name="Haitjema C.H."/>
            <person name="Gilmore S.P."/>
            <person name="Henske J.K."/>
            <person name="Solomon K.V."/>
            <person name="De Groot R."/>
            <person name="Kuo A."/>
            <person name="Mondo S.J."/>
            <person name="Salamov A.A."/>
            <person name="Labutti K."/>
            <person name="Zhao Z."/>
            <person name="Chiniquy J."/>
            <person name="Barry K."/>
            <person name="Brewer H.M."/>
            <person name="Purvine S.O."/>
            <person name="Wright A.T."/>
            <person name="Boxma B."/>
            <person name="Van Alen T."/>
            <person name="Hackstein J.H."/>
            <person name="Baker S.E."/>
            <person name="Grigoriev I.V."/>
            <person name="O'Malley M.A."/>
        </authorList>
    </citation>
    <scope>NUCLEOTIDE SEQUENCE [LARGE SCALE GENOMIC DNA]</scope>
    <source>
        <strain evidence="1 2">G1</strain>
    </source>
</reference>
<dbReference type="Proteomes" id="UP000193920">
    <property type="component" value="Unassembled WGS sequence"/>
</dbReference>
<evidence type="ECO:0000313" key="1">
    <source>
        <dbReference type="EMBL" id="ORY13661.1"/>
    </source>
</evidence>
<dbReference type="AlphaFoldDB" id="A0A1Y1ZTU5"/>
<keyword evidence="2" id="KW-1185">Reference proteome</keyword>
<evidence type="ECO:0000313" key="2">
    <source>
        <dbReference type="Proteomes" id="UP000193920"/>
    </source>
</evidence>
<protein>
    <submittedName>
        <fullName evidence="1">Uncharacterized protein</fullName>
    </submittedName>
</protein>
<accession>A0A1Y1ZTU5</accession>